<evidence type="ECO:0000313" key="2">
    <source>
        <dbReference type="EMBL" id="CAA9458174.1"/>
    </source>
</evidence>
<dbReference type="EMBL" id="CADCVH010000056">
    <property type="protein sequence ID" value="CAA9458174.1"/>
    <property type="molecule type" value="Genomic_DNA"/>
</dbReference>
<feature type="compositionally biased region" description="Basic and acidic residues" evidence="1">
    <location>
        <begin position="70"/>
        <end position="82"/>
    </location>
</feature>
<protein>
    <submittedName>
        <fullName evidence="2">Uncharacterized protein</fullName>
    </submittedName>
</protein>
<gene>
    <name evidence="2" type="ORF">AVDCRST_MAG02-1681</name>
</gene>
<feature type="non-terminal residue" evidence="2">
    <location>
        <position position="112"/>
    </location>
</feature>
<sequence>GKRRRGPADRRSPGARWGGARGAGPQGGGSRPAGAHGRGGGQDGRRARGNLAKRGEDPGPGPEGCTADGEPTRSPERAETRRAGAMPDAGGGAPECAREGGRILCGPEAGWV</sequence>
<feature type="region of interest" description="Disordered" evidence="1">
    <location>
        <begin position="1"/>
        <end position="112"/>
    </location>
</feature>
<organism evidence="2">
    <name type="scientific">uncultured Rubrobacteraceae bacterium</name>
    <dbReference type="NCBI Taxonomy" id="349277"/>
    <lineage>
        <taxon>Bacteria</taxon>
        <taxon>Bacillati</taxon>
        <taxon>Actinomycetota</taxon>
        <taxon>Rubrobacteria</taxon>
        <taxon>Rubrobacterales</taxon>
        <taxon>Rubrobacteraceae</taxon>
        <taxon>environmental samples</taxon>
    </lineage>
</organism>
<accession>A0A6J4R175</accession>
<evidence type="ECO:0000256" key="1">
    <source>
        <dbReference type="SAM" id="MobiDB-lite"/>
    </source>
</evidence>
<reference evidence="2" key="1">
    <citation type="submission" date="2020-02" db="EMBL/GenBank/DDBJ databases">
        <authorList>
            <person name="Meier V. D."/>
        </authorList>
    </citation>
    <scope>NUCLEOTIDE SEQUENCE</scope>
    <source>
        <strain evidence="2">AVDCRST_MAG02</strain>
    </source>
</reference>
<feature type="compositionally biased region" description="Basic and acidic residues" evidence="1">
    <location>
        <begin position="1"/>
        <end position="12"/>
    </location>
</feature>
<name>A0A6J4R175_9ACTN</name>
<feature type="non-terminal residue" evidence="2">
    <location>
        <position position="1"/>
    </location>
</feature>
<dbReference type="AlphaFoldDB" id="A0A6J4R175"/>
<proteinExistence type="predicted"/>
<feature type="compositionally biased region" description="Gly residues" evidence="1">
    <location>
        <begin position="16"/>
        <end position="42"/>
    </location>
</feature>